<dbReference type="Proteomes" id="UP001107558">
    <property type="component" value="Chromosome 3"/>
</dbReference>
<dbReference type="AlphaFoldDB" id="A0A9J6BLK4"/>
<keyword evidence="4" id="KW-1185">Reference proteome</keyword>
<reference evidence="3" key="1">
    <citation type="submission" date="2021-03" db="EMBL/GenBank/DDBJ databases">
        <title>Chromosome level genome of the anhydrobiotic midge Polypedilum vanderplanki.</title>
        <authorList>
            <person name="Yoshida Y."/>
            <person name="Kikawada T."/>
            <person name="Gusev O."/>
        </authorList>
    </citation>
    <scope>NUCLEOTIDE SEQUENCE</scope>
    <source>
        <strain evidence="3">NIAS01</strain>
        <tissue evidence="3">Whole body or cell culture</tissue>
    </source>
</reference>
<evidence type="ECO:0000313" key="3">
    <source>
        <dbReference type="EMBL" id="KAG5670600.1"/>
    </source>
</evidence>
<evidence type="ECO:0000259" key="2">
    <source>
        <dbReference type="Pfam" id="PF15998"/>
    </source>
</evidence>
<sequence>MLKFLLFLVIFNQVYCEEIQIVFYDLKTNETLGPPITTIIPHSENSSMNILNIVNIRLPFIGQPCGCFDYQCGCCAGMSIETFNFNQKMCMNFTYDPYEFEILMDMNMNDNSIYSNSMSGKNPEPVCLPVPTGPIPLGLEMCVKMFNIFTPGYNLHMCMDILAQIQSSPIIILHFDCMRFGRDEVAFLKPEDNGGLEQINGGEEEVDQGVVGEENEGMVIYDNLPPEKETKIVEVFENGQRV</sequence>
<feature type="signal peptide" evidence="1">
    <location>
        <begin position="1"/>
        <end position="16"/>
    </location>
</feature>
<dbReference type="PANTHER" id="PTHR36299:SF1">
    <property type="entry name" value="DUF4773 DOMAIN-CONTAINING PROTEIN"/>
    <property type="match status" value="1"/>
</dbReference>
<evidence type="ECO:0000313" key="4">
    <source>
        <dbReference type="Proteomes" id="UP001107558"/>
    </source>
</evidence>
<organism evidence="3 4">
    <name type="scientific">Polypedilum vanderplanki</name>
    <name type="common">Sleeping chironomid midge</name>
    <dbReference type="NCBI Taxonomy" id="319348"/>
    <lineage>
        <taxon>Eukaryota</taxon>
        <taxon>Metazoa</taxon>
        <taxon>Ecdysozoa</taxon>
        <taxon>Arthropoda</taxon>
        <taxon>Hexapoda</taxon>
        <taxon>Insecta</taxon>
        <taxon>Pterygota</taxon>
        <taxon>Neoptera</taxon>
        <taxon>Endopterygota</taxon>
        <taxon>Diptera</taxon>
        <taxon>Nematocera</taxon>
        <taxon>Chironomoidea</taxon>
        <taxon>Chironomidae</taxon>
        <taxon>Chironominae</taxon>
        <taxon>Polypedilum</taxon>
        <taxon>Polypedilum</taxon>
    </lineage>
</organism>
<dbReference type="Pfam" id="PF15998">
    <property type="entry name" value="DUF4773"/>
    <property type="match status" value="1"/>
</dbReference>
<comment type="caution">
    <text evidence="3">The sequence shown here is derived from an EMBL/GenBank/DDBJ whole genome shotgun (WGS) entry which is preliminary data.</text>
</comment>
<dbReference type="EMBL" id="JADBJN010000003">
    <property type="protein sequence ID" value="KAG5670600.1"/>
    <property type="molecule type" value="Genomic_DNA"/>
</dbReference>
<feature type="domain" description="DUF4773" evidence="2">
    <location>
        <begin position="64"/>
        <end position="182"/>
    </location>
</feature>
<protein>
    <recommendedName>
        <fullName evidence="2">DUF4773 domain-containing protein</fullName>
    </recommendedName>
</protein>
<proteinExistence type="predicted"/>
<gene>
    <name evidence="3" type="ORF">PVAND_000850</name>
</gene>
<accession>A0A9J6BLK4</accession>
<dbReference type="PANTHER" id="PTHR36299">
    <property type="entry name" value="AGAP008005-PA"/>
    <property type="match status" value="1"/>
</dbReference>
<dbReference type="InterPro" id="IPR031941">
    <property type="entry name" value="DUF4773"/>
</dbReference>
<keyword evidence="1" id="KW-0732">Signal</keyword>
<dbReference type="OrthoDB" id="5952164at2759"/>
<evidence type="ECO:0000256" key="1">
    <source>
        <dbReference type="SAM" id="SignalP"/>
    </source>
</evidence>
<name>A0A9J6BLK4_POLVA</name>
<feature type="chain" id="PRO_5039952825" description="DUF4773 domain-containing protein" evidence="1">
    <location>
        <begin position="17"/>
        <end position="242"/>
    </location>
</feature>